<protein>
    <submittedName>
        <fullName evidence="2">Uncharacterized protein</fullName>
    </submittedName>
</protein>
<sequence length="129" mass="14393">MGLSPPTREYAAPPRPSFDSPGKAMYPLSIAPPRMRLPPTKKHIDNTSPVKRGLGSKPHQDFLKGIGGLALSEMKPEKQMEAFDERDCHDMRTSPVKQREEAGTSVVRSLSSAVRSLRRRVGSREEQRN</sequence>
<dbReference type="Proteomes" id="UP000225277">
    <property type="component" value="Unassembled WGS sequence"/>
</dbReference>
<evidence type="ECO:0000313" key="3">
    <source>
        <dbReference type="Proteomes" id="UP000225277"/>
    </source>
</evidence>
<organism evidence="2 3">
    <name type="scientific">Ramularia collo-cygni</name>
    <dbReference type="NCBI Taxonomy" id="112498"/>
    <lineage>
        <taxon>Eukaryota</taxon>
        <taxon>Fungi</taxon>
        <taxon>Dikarya</taxon>
        <taxon>Ascomycota</taxon>
        <taxon>Pezizomycotina</taxon>
        <taxon>Dothideomycetes</taxon>
        <taxon>Dothideomycetidae</taxon>
        <taxon>Mycosphaerellales</taxon>
        <taxon>Mycosphaerellaceae</taxon>
        <taxon>Ramularia</taxon>
    </lineage>
</organism>
<feature type="compositionally biased region" description="Low complexity" evidence="1">
    <location>
        <begin position="105"/>
        <end position="115"/>
    </location>
</feature>
<accession>A0A2D3UVA2</accession>
<reference evidence="2 3" key="1">
    <citation type="submission" date="2016-03" db="EMBL/GenBank/DDBJ databases">
        <authorList>
            <person name="Ploux O."/>
        </authorList>
    </citation>
    <scope>NUCLEOTIDE SEQUENCE [LARGE SCALE GENOMIC DNA]</scope>
    <source>
        <strain evidence="2 3">URUG2</strain>
    </source>
</reference>
<dbReference type="GeneID" id="35601586"/>
<dbReference type="AlphaFoldDB" id="A0A2D3UVA2"/>
<dbReference type="EMBL" id="FJUY01000009">
    <property type="protein sequence ID" value="CZT20591.1"/>
    <property type="molecule type" value="Genomic_DNA"/>
</dbReference>
<evidence type="ECO:0000256" key="1">
    <source>
        <dbReference type="SAM" id="MobiDB-lite"/>
    </source>
</evidence>
<proteinExistence type="predicted"/>
<evidence type="ECO:0000313" key="2">
    <source>
        <dbReference type="EMBL" id="CZT20591.1"/>
    </source>
</evidence>
<dbReference type="RefSeq" id="XP_023627480.1">
    <property type="nucleotide sequence ID" value="XM_023771712.1"/>
</dbReference>
<keyword evidence="3" id="KW-1185">Reference proteome</keyword>
<name>A0A2D3UVA2_9PEZI</name>
<gene>
    <name evidence="2" type="ORF">RCC_06449</name>
</gene>
<feature type="region of interest" description="Disordered" evidence="1">
    <location>
        <begin position="1"/>
        <end position="129"/>
    </location>
</feature>
<feature type="compositionally biased region" description="Basic and acidic residues" evidence="1">
    <location>
        <begin position="74"/>
        <end position="102"/>
    </location>
</feature>